<protein>
    <recommendedName>
        <fullName evidence="3">YlbF family regulator</fullName>
    </recommendedName>
</protein>
<dbReference type="InterPro" id="IPR023378">
    <property type="entry name" value="YheA/YmcA-like_dom_sf"/>
</dbReference>
<evidence type="ECO:0000313" key="2">
    <source>
        <dbReference type="Proteomes" id="UP000307943"/>
    </source>
</evidence>
<proteinExistence type="predicted"/>
<reference evidence="1 2" key="1">
    <citation type="submission" date="2019-05" db="EMBL/GenBank/DDBJ databases">
        <title>We sequenced the genome of Paenibacillus hemerocallicola KCTC 33185 for further insight into its adaptation and study the phylogeny of Paenibacillus.</title>
        <authorList>
            <person name="Narsing Rao M.P."/>
        </authorList>
    </citation>
    <scope>NUCLEOTIDE SEQUENCE [LARGE SCALE GENOMIC DNA]</scope>
    <source>
        <strain evidence="1 2">KCTC 33185</strain>
    </source>
</reference>
<dbReference type="PANTHER" id="PTHR38448">
    <property type="entry name" value="REGULATORY PROTEIN YLBF-RELATED"/>
    <property type="match status" value="1"/>
</dbReference>
<name>A0A5C4TCU7_9BACL</name>
<dbReference type="InterPro" id="IPR016783">
    <property type="entry name" value="Biofilm_formation_YmcA"/>
</dbReference>
<dbReference type="InterPro" id="IPR052767">
    <property type="entry name" value="Bact_com_dev_regulator"/>
</dbReference>
<dbReference type="AlphaFoldDB" id="A0A5C4TCU7"/>
<dbReference type="InterPro" id="IPR010368">
    <property type="entry name" value="Com_YlbF"/>
</dbReference>
<dbReference type="Gene3D" id="1.20.1500.10">
    <property type="entry name" value="YheA/YmcA-like"/>
    <property type="match status" value="1"/>
</dbReference>
<dbReference type="Proteomes" id="UP000307943">
    <property type="component" value="Unassembled WGS sequence"/>
</dbReference>
<accession>A0A5C4TCU7</accession>
<keyword evidence="2" id="KW-1185">Reference proteome</keyword>
<dbReference type="PANTHER" id="PTHR38448:SF1">
    <property type="entry name" value="YLBF FAMILY REGULATOR"/>
    <property type="match status" value="1"/>
</dbReference>
<dbReference type="OrthoDB" id="2167788at2"/>
<evidence type="ECO:0000313" key="1">
    <source>
        <dbReference type="EMBL" id="TNJ66299.1"/>
    </source>
</evidence>
<dbReference type="SUPFAM" id="SSF158622">
    <property type="entry name" value="YheA/YmcA-like"/>
    <property type="match status" value="1"/>
</dbReference>
<sequence>MEKFTATELIVRADIMEKAKELAALISTSDEVRFYQKAEKQVQGNSEIQDLIKVIKKRQKEAVAFESFQNEKMVTKINGEIEELQDKLDGYPIVTQFKQAQEDINYLLQLIVGVIRDTVSDKIEVEQAAVEADSNCSD</sequence>
<organism evidence="1 2">
    <name type="scientific">Paenibacillus hemerocallicola</name>
    <dbReference type="NCBI Taxonomy" id="1172614"/>
    <lineage>
        <taxon>Bacteria</taxon>
        <taxon>Bacillati</taxon>
        <taxon>Bacillota</taxon>
        <taxon>Bacilli</taxon>
        <taxon>Bacillales</taxon>
        <taxon>Paenibacillaceae</taxon>
        <taxon>Paenibacillus</taxon>
    </lineage>
</organism>
<evidence type="ECO:0008006" key="3">
    <source>
        <dbReference type="Google" id="ProtNLM"/>
    </source>
</evidence>
<gene>
    <name evidence="1" type="ORF">FE784_11000</name>
</gene>
<dbReference type="PIRSF" id="PIRSF021287">
    <property type="entry name" value="Biofilm_formation_YmcA"/>
    <property type="match status" value="1"/>
</dbReference>
<dbReference type="Pfam" id="PF06133">
    <property type="entry name" value="Com_YlbF"/>
    <property type="match status" value="1"/>
</dbReference>
<dbReference type="EMBL" id="VDCQ01000012">
    <property type="protein sequence ID" value="TNJ66299.1"/>
    <property type="molecule type" value="Genomic_DNA"/>
</dbReference>
<comment type="caution">
    <text evidence="1">The sequence shown here is derived from an EMBL/GenBank/DDBJ whole genome shotgun (WGS) entry which is preliminary data.</text>
</comment>